<evidence type="ECO:0008006" key="3">
    <source>
        <dbReference type="Google" id="ProtNLM"/>
    </source>
</evidence>
<evidence type="ECO:0000313" key="2">
    <source>
        <dbReference type="Proteomes" id="UP001501358"/>
    </source>
</evidence>
<keyword evidence="2" id="KW-1185">Reference proteome</keyword>
<comment type="caution">
    <text evidence="1">The sequence shown here is derived from an EMBL/GenBank/DDBJ whole genome shotgun (WGS) entry which is preliminary data.</text>
</comment>
<sequence>MSGADYTVEIDSLVAVLVPLEESAAAAKRVKDHKDQLAGFLKDTGSADVTAAGKDFLESWGYGMGKLVEYAEDIAEKLNETINAYVTAEKYGVEGFTPIEENLGSVPVGWATDKAFRGRQIVEQYGEGMPDPADNPLNDKGKELQQDFEDWAFGRVSTTAATAGTARYRGTPPRPT</sequence>
<reference evidence="2" key="1">
    <citation type="journal article" date="2019" name="Int. J. Syst. Evol. Microbiol.">
        <title>The Global Catalogue of Microorganisms (GCM) 10K type strain sequencing project: providing services to taxonomists for standard genome sequencing and annotation.</title>
        <authorList>
            <consortium name="The Broad Institute Genomics Platform"/>
            <consortium name="The Broad Institute Genome Sequencing Center for Infectious Disease"/>
            <person name="Wu L."/>
            <person name="Ma J."/>
        </authorList>
    </citation>
    <scope>NUCLEOTIDE SEQUENCE [LARGE SCALE GENOMIC DNA]</scope>
    <source>
        <strain evidence="2">JCM 6307</strain>
    </source>
</reference>
<dbReference type="RefSeq" id="WP_344385493.1">
    <property type="nucleotide sequence ID" value="NZ_BAAATA010000040.1"/>
</dbReference>
<accession>A0ABP5ZXN3</accession>
<evidence type="ECO:0000313" key="1">
    <source>
        <dbReference type="EMBL" id="GAA2506618.1"/>
    </source>
</evidence>
<proteinExistence type="predicted"/>
<dbReference type="Proteomes" id="UP001501358">
    <property type="component" value="Unassembled WGS sequence"/>
</dbReference>
<dbReference type="EMBL" id="BAAATA010000040">
    <property type="protein sequence ID" value="GAA2506618.1"/>
    <property type="molecule type" value="Genomic_DNA"/>
</dbReference>
<organism evidence="1 2">
    <name type="scientific">Streptomyces thermolineatus</name>
    <dbReference type="NCBI Taxonomy" id="44033"/>
    <lineage>
        <taxon>Bacteria</taxon>
        <taxon>Bacillati</taxon>
        <taxon>Actinomycetota</taxon>
        <taxon>Actinomycetes</taxon>
        <taxon>Kitasatosporales</taxon>
        <taxon>Streptomycetaceae</taxon>
        <taxon>Streptomyces</taxon>
    </lineage>
</organism>
<name>A0ABP5ZXN3_9ACTN</name>
<protein>
    <recommendedName>
        <fullName evidence="3">WXG100 family type VII secretion target</fullName>
    </recommendedName>
</protein>
<gene>
    <name evidence="1" type="ORF">GCM10010406_49050</name>
</gene>